<dbReference type="AlphaFoldDB" id="A0A9X1AH18"/>
<dbReference type="GO" id="GO:0006146">
    <property type="term" value="P:adenine catabolic process"/>
    <property type="evidence" value="ECO:0007669"/>
    <property type="project" value="InterPro"/>
</dbReference>
<dbReference type="Pfam" id="PF01979">
    <property type="entry name" value="Amidohydro_1"/>
    <property type="match status" value="1"/>
</dbReference>
<evidence type="ECO:0000256" key="1">
    <source>
        <dbReference type="ARBA" id="ARBA00006773"/>
    </source>
</evidence>
<evidence type="ECO:0000256" key="6">
    <source>
        <dbReference type="HAMAP-Rule" id="MF_01518"/>
    </source>
</evidence>
<keyword evidence="10" id="KW-1185">Reference proteome</keyword>
<dbReference type="Pfam" id="PF13382">
    <property type="entry name" value="Adenine_deam_C"/>
    <property type="match status" value="1"/>
</dbReference>
<evidence type="ECO:0000313" key="10">
    <source>
        <dbReference type="Proteomes" id="UP001138921"/>
    </source>
</evidence>
<dbReference type="InterPro" id="IPR026912">
    <property type="entry name" value="Adenine_deam_C"/>
</dbReference>
<keyword evidence="3 6" id="KW-0378">Hydrolase</keyword>
<evidence type="ECO:0000256" key="5">
    <source>
        <dbReference type="ARBA" id="ARBA00047720"/>
    </source>
</evidence>
<dbReference type="SUPFAM" id="SSF51556">
    <property type="entry name" value="Metallo-dependent hydrolases"/>
    <property type="match status" value="1"/>
</dbReference>
<evidence type="ECO:0000256" key="2">
    <source>
        <dbReference type="ARBA" id="ARBA00012782"/>
    </source>
</evidence>
<reference evidence="9" key="2">
    <citation type="submission" date="2021-03" db="EMBL/GenBank/DDBJ databases">
        <authorList>
            <person name="Artuso I."/>
            <person name="Turrini P."/>
            <person name="Pirolo M."/>
            <person name="Lugli G.A."/>
            <person name="Ventura M."/>
            <person name="Visca P."/>
        </authorList>
    </citation>
    <scope>NUCLEOTIDE SEQUENCE</scope>
    <source>
        <strain evidence="9">LMG 26462</strain>
    </source>
</reference>
<sequence>MTDIREFIRAASGREAKATLAVCGGRLVNVVSEEIYQADIAVYGNRIIAVGDISDHIGPDTEIVDASGKYLCPGMIDGHLHVECSKLSITSFAKAVVPLGTTSIVTGLDQIIVVGGPAAAREFLDEAKQTPLKVFWGAPCKTPYTMPRSTVGHYFGPADHAATHHWPECVGIWETVREFIQEEDPDVMKALEIAEKSRLPVLGCCPMTRGARLNGYQQARVRADHESYSPEEMLEKLRAGMHVVVRESSISHFLSDNLRIVTEMGVKALRRISFCTDDVVASDILVRGHLDNMVRMAIAMGISPMAAIQMATINGADALRIDEKVGSISPGRSADILVVNDLREFRIEAVIANGAVAARDGKMAVELSPPPRSEGLLRSIKVAPISVDDIAVPYEGEGNSARAMAIAVTPEKVFVRTKREVTLPVRNGRVLADLDQNIQYVTVVERYGKTQHRPVAFTSGFGLKAGAMASSTAPDDNNIICVGTSPEDMTVAINHLIANNGGQVVVKDGEILEFLHLPIGGIVSDIEPQEMAAIEGRLDDAARSLGCDLPWPFMYMFVLQITAIPDYAITDLGVIDCVKLTVTSPILEPNLEPTLEQGRAVAAE</sequence>
<dbReference type="Gene3D" id="3.20.20.140">
    <property type="entry name" value="Metal-dependent hydrolases"/>
    <property type="match status" value="1"/>
</dbReference>
<dbReference type="Gene3D" id="2.30.40.10">
    <property type="entry name" value="Urease, subunit C, domain 1"/>
    <property type="match status" value="1"/>
</dbReference>
<proteinExistence type="inferred from homology"/>
<dbReference type="HAMAP" id="MF_01518">
    <property type="entry name" value="Adenine_deamin"/>
    <property type="match status" value="1"/>
</dbReference>
<dbReference type="EC" id="3.5.4.2" evidence="2 6"/>
<dbReference type="Proteomes" id="UP001138921">
    <property type="component" value="Unassembled WGS sequence"/>
</dbReference>
<comment type="similarity">
    <text evidence="1 6">Belongs to the metallo-dependent hydrolases superfamily. Adenine deaminase family.</text>
</comment>
<evidence type="ECO:0000313" key="9">
    <source>
        <dbReference type="EMBL" id="MBT1159702.1"/>
    </source>
</evidence>
<dbReference type="InterPro" id="IPR006679">
    <property type="entry name" value="Adenine_deam"/>
</dbReference>
<comment type="caution">
    <text evidence="9">The sequence shown here is derived from an EMBL/GenBank/DDBJ whole genome shotgun (WGS) entry which is preliminary data.</text>
</comment>
<keyword evidence="4 6" id="KW-0464">Manganese</keyword>
<dbReference type="SUPFAM" id="SSF51338">
    <property type="entry name" value="Composite domain of metallo-dependent hydrolases"/>
    <property type="match status" value="1"/>
</dbReference>
<gene>
    <name evidence="6" type="primary">ade</name>
    <name evidence="9" type="ORF">J1C56_29555</name>
</gene>
<dbReference type="PANTHER" id="PTHR11113">
    <property type="entry name" value="N-ACETYLGLUCOSAMINE-6-PHOSPHATE DEACETYLASE"/>
    <property type="match status" value="1"/>
</dbReference>
<dbReference type="EMBL" id="JAFLWW010000013">
    <property type="protein sequence ID" value="MBT1159702.1"/>
    <property type="molecule type" value="Genomic_DNA"/>
</dbReference>
<feature type="domain" description="Adenine deaminase C-terminal" evidence="8">
    <location>
        <begin position="416"/>
        <end position="579"/>
    </location>
</feature>
<dbReference type="InterPro" id="IPR011059">
    <property type="entry name" value="Metal-dep_hydrolase_composite"/>
</dbReference>
<evidence type="ECO:0000256" key="3">
    <source>
        <dbReference type="ARBA" id="ARBA00022801"/>
    </source>
</evidence>
<evidence type="ECO:0000256" key="4">
    <source>
        <dbReference type="ARBA" id="ARBA00023211"/>
    </source>
</evidence>
<evidence type="ECO:0000259" key="7">
    <source>
        <dbReference type="Pfam" id="PF01979"/>
    </source>
</evidence>
<dbReference type="RefSeq" id="WP_214393507.1">
    <property type="nucleotide sequence ID" value="NZ_JAFLWW010000013.1"/>
</dbReference>
<organism evidence="9 10">
    <name type="scientific">Aminobacter anthyllidis</name>
    <dbReference type="NCBI Taxonomy" id="1035067"/>
    <lineage>
        <taxon>Bacteria</taxon>
        <taxon>Pseudomonadati</taxon>
        <taxon>Pseudomonadota</taxon>
        <taxon>Alphaproteobacteria</taxon>
        <taxon>Hyphomicrobiales</taxon>
        <taxon>Phyllobacteriaceae</taxon>
        <taxon>Aminobacter</taxon>
    </lineage>
</organism>
<dbReference type="GO" id="GO:0000034">
    <property type="term" value="F:adenine deaminase activity"/>
    <property type="evidence" value="ECO:0007669"/>
    <property type="project" value="UniProtKB-UniRule"/>
</dbReference>
<protein>
    <recommendedName>
        <fullName evidence="2 6">Adenine deaminase</fullName>
        <shortName evidence="6">Adenase</shortName>
        <shortName evidence="6">Adenine aminase</shortName>
        <ecNumber evidence="2 6">3.5.4.2</ecNumber>
    </recommendedName>
</protein>
<dbReference type="PANTHER" id="PTHR11113:SF2">
    <property type="entry name" value="ADENINE DEAMINASE"/>
    <property type="match status" value="1"/>
</dbReference>
<reference evidence="9" key="1">
    <citation type="journal article" date="2021" name="Microorganisms">
        <title>Phylogenomic Reconstruction and Metabolic Potential of the Genus Aminobacter.</title>
        <authorList>
            <person name="Artuso I."/>
            <person name="Turrini P."/>
            <person name="Pirolo M."/>
            <person name="Lugli G.A."/>
            <person name="Ventura M."/>
            <person name="Visca P."/>
        </authorList>
    </citation>
    <scope>NUCLEOTIDE SEQUENCE</scope>
    <source>
        <strain evidence="9">LMG 26462</strain>
    </source>
</reference>
<comment type="catalytic activity">
    <reaction evidence="5 6">
        <text>adenine + H2O + H(+) = hypoxanthine + NH4(+)</text>
        <dbReference type="Rhea" id="RHEA:23688"/>
        <dbReference type="ChEBI" id="CHEBI:15377"/>
        <dbReference type="ChEBI" id="CHEBI:15378"/>
        <dbReference type="ChEBI" id="CHEBI:16708"/>
        <dbReference type="ChEBI" id="CHEBI:17368"/>
        <dbReference type="ChEBI" id="CHEBI:28938"/>
        <dbReference type="EC" id="3.5.4.2"/>
    </reaction>
</comment>
<dbReference type="InterPro" id="IPR006680">
    <property type="entry name" value="Amidohydro-rel"/>
</dbReference>
<feature type="domain" description="Amidohydrolase-related" evidence="7">
    <location>
        <begin position="70"/>
        <end position="355"/>
    </location>
</feature>
<accession>A0A9X1AH18</accession>
<comment type="cofactor">
    <cofactor evidence="6">
        <name>Mn(2+)</name>
        <dbReference type="ChEBI" id="CHEBI:29035"/>
    </cofactor>
</comment>
<name>A0A9X1AH18_9HYPH</name>
<dbReference type="CDD" id="cd01295">
    <property type="entry name" value="AdeC"/>
    <property type="match status" value="1"/>
</dbReference>
<dbReference type="InterPro" id="IPR032466">
    <property type="entry name" value="Metal_Hydrolase"/>
</dbReference>
<evidence type="ECO:0000259" key="8">
    <source>
        <dbReference type="Pfam" id="PF13382"/>
    </source>
</evidence>